<proteinExistence type="predicted"/>
<accession>A0ABR2FE03</accession>
<gene>
    <name evidence="1" type="ORF">V6N12_069356</name>
</gene>
<comment type="caution">
    <text evidence="1">The sequence shown here is derived from an EMBL/GenBank/DDBJ whole genome shotgun (WGS) entry which is preliminary data.</text>
</comment>
<evidence type="ECO:0000313" key="1">
    <source>
        <dbReference type="EMBL" id="KAK8579021.1"/>
    </source>
</evidence>
<dbReference type="Proteomes" id="UP001472677">
    <property type="component" value="Unassembled WGS sequence"/>
</dbReference>
<dbReference type="EMBL" id="JBBPBM010000006">
    <property type="protein sequence ID" value="KAK8579021.1"/>
    <property type="molecule type" value="Genomic_DNA"/>
</dbReference>
<organism evidence="1 2">
    <name type="scientific">Hibiscus sabdariffa</name>
    <name type="common">roselle</name>
    <dbReference type="NCBI Taxonomy" id="183260"/>
    <lineage>
        <taxon>Eukaryota</taxon>
        <taxon>Viridiplantae</taxon>
        <taxon>Streptophyta</taxon>
        <taxon>Embryophyta</taxon>
        <taxon>Tracheophyta</taxon>
        <taxon>Spermatophyta</taxon>
        <taxon>Magnoliopsida</taxon>
        <taxon>eudicotyledons</taxon>
        <taxon>Gunneridae</taxon>
        <taxon>Pentapetalae</taxon>
        <taxon>rosids</taxon>
        <taxon>malvids</taxon>
        <taxon>Malvales</taxon>
        <taxon>Malvaceae</taxon>
        <taxon>Malvoideae</taxon>
        <taxon>Hibiscus</taxon>
    </lineage>
</organism>
<name>A0ABR2FE03_9ROSI</name>
<evidence type="ECO:0000313" key="2">
    <source>
        <dbReference type="Proteomes" id="UP001472677"/>
    </source>
</evidence>
<keyword evidence="2" id="KW-1185">Reference proteome</keyword>
<protein>
    <submittedName>
        <fullName evidence="1">Uncharacterized protein</fullName>
    </submittedName>
</protein>
<sequence length="129" mass="14624">MPKPTLEVEILHKPQLQQVDFTFEMMGFEFSSSSTSDWNQFEATKESSAMIRLCLKISVQDRVPVQMLPLMVAGKYWSSPPPSTNQEQQLACNLQFSNNTAFWNPSATWTNAKSDFLSPPFEEKPSSPT</sequence>
<reference evidence="1 2" key="1">
    <citation type="journal article" date="2024" name="G3 (Bethesda)">
        <title>Genome assembly of Hibiscus sabdariffa L. provides insights into metabolisms of medicinal natural products.</title>
        <authorList>
            <person name="Kim T."/>
        </authorList>
    </citation>
    <scope>NUCLEOTIDE SEQUENCE [LARGE SCALE GENOMIC DNA]</scope>
    <source>
        <strain evidence="1">TK-2024</strain>
        <tissue evidence="1">Old leaves</tissue>
    </source>
</reference>